<organism evidence="2 3">
    <name type="scientific">Brachionus plicatilis</name>
    <name type="common">Marine rotifer</name>
    <name type="synonym">Brachionus muelleri</name>
    <dbReference type="NCBI Taxonomy" id="10195"/>
    <lineage>
        <taxon>Eukaryota</taxon>
        <taxon>Metazoa</taxon>
        <taxon>Spiralia</taxon>
        <taxon>Gnathifera</taxon>
        <taxon>Rotifera</taxon>
        <taxon>Eurotatoria</taxon>
        <taxon>Monogononta</taxon>
        <taxon>Pseudotrocha</taxon>
        <taxon>Ploima</taxon>
        <taxon>Brachionidae</taxon>
        <taxon>Brachionus</taxon>
    </lineage>
</organism>
<dbReference type="AlphaFoldDB" id="A0A3M7Q8T2"/>
<accession>A0A3M7Q8T2</accession>
<keyword evidence="1" id="KW-0472">Membrane</keyword>
<protein>
    <submittedName>
        <fullName evidence="2">Uncharacterized protein</fullName>
    </submittedName>
</protein>
<dbReference type="EMBL" id="REGN01007067">
    <property type="protein sequence ID" value="RNA07381.1"/>
    <property type="molecule type" value="Genomic_DNA"/>
</dbReference>
<dbReference type="Proteomes" id="UP000276133">
    <property type="component" value="Unassembled WGS sequence"/>
</dbReference>
<evidence type="ECO:0000313" key="2">
    <source>
        <dbReference type="EMBL" id="RNA07381.1"/>
    </source>
</evidence>
<comment type="caution">
    <text evidence="2">The sequence shown here is derived from an EMBL/GenBank/DDBJ whole genome shotgun (WGS) entry which is preliminary data.</text>
</comment>
<feature type="transmembrane region" description="Helical" evidence="1">
    <location>
        <begin position="31"/>
        <end position="51"/>
    </location>
</feature>
<sequence length="67" mass="7791">FFSSSIAKKPDQYPKLLKLHKIFYFLPSKCWISVLIYSVLSLTSTSILSSFSKSIICQRPMWSFKSH</sequence>
<reference evidence="2 3" key="1">
    <citation type="journal article" date="2018" name="Sci. Rep.">
        <title>Genomic signatures of local adaptation to the degree of environmental predictability in rotifers.</title>
        <authorList>
            <person name="Franch-Gras L."/>
            <person name="Hahn C."/>
            <person name="Garcia-Roger E.M."/>
            <person name="Carmona M.J."/>
            <person name="Serra M."/>
            <person name="Gomez A."/>
        </authorList>
    </citation>
    <scope>NUCLEOTIDE SEQUENCE [LARGE SCALE GENOMIC DNA]</scope>
    <source>
        <strain evidence="2">HYR1</strain>
    </source>
</reference>
<keyword evidence="1" id="KW-0812">Transmembrane</keyword>
<evidence type="ECO:0000256" key="1">
    <source>
        <dbReference type="SAM" id="Phobius"/>
    </source>
</evidence>
<proteinExistence type="predicted"/>
<keyword evidence="3" id="KW-1185">Reference proteome</keyword>
<feature type="non-terminal residue" evidence="2">
    <location>
        <position position="1"/>
    </location>
</feature>
<evidence type="ECO:0000313" key="3">
    <source>
        <dbReference type="Proteomes" id="UP000276133"/>
    </source>
</evidence>
<name>A0A3M7Q8T2_BRAPC</name>
<gene>
    <name evidence="2" type="ORF">BpHYR1_022769</name>
</gene>
<keyword evidence="1" id="KW-1133">Transmembrane helix</keyword>